<dbReference type="Gramene" id="TraesLAC4A03G02151230.1">
    <property type="protein sequence ID" value="TraesLAC4A03G02151230.1.CDS1"/>
    <property type="gene ID" value="TraesLAC4A03G02151230"/>
</dbReference>
<dbReference type="Gramene" id="TraesCS4A02G422500.1">
    <property type="protein sequence ID" value="TraesCS4A02G422500.1.cds1"/>
    <property type="gene ID" value="TraesCS4A02G422500"/>
</dbReference>
<organism evidence="2">
    <name type="scientific">Triticum aestivum</name>
    <name type="common">Wheat</name>
    <dbReference type="NCBI Taxonomy" id="4565"/>
    <lineage>
        <taxon>Eukaryota</taxon>
        <taxon>Viridiplantae</taxon>
        <taxon>Streptophyta</taxon>
        <taxon>Embryophyta</taxon>
        <taxon>Tracheophyta</taxon>
        <taxon>Spermatophyta</taxon>
        <taxon>Magnoliopsida</taxon>
        <taxon>Liliopsida</taxon>
        <taxon>Poales</taxon>
        <taxon>Poaceae</taxon>
        <taxon>BOP clade</taxon>
        <taxon>Pooideae</taxon>
        <taxon>Triticodae</taxon>
        <taxon>Triticeae</taxon>
        <taxon>Triticinae</taxon>
        <taxon>Triticum</taxon>
    </lineage>
</organism>
<reference evidence="2" key="2">
    <citation type="submission" date="2018-10" db="UniProtKB">
        <authorList>
            <consortium name="EnsemblPlants"/>
        </authorList>
    </citation>
    <scope>IDENTIFICATION</scope>
</reference>
<evidence type="ECO:0000256" key="1">
    <source>
        <dbReference type="SAM" id="MobiDB-lite"/>
    </source>
</evidence>
<keyword evidence="3" id="KW-1185">Reference proteome</keyword>
<dbReference type="Gramene" id="TraesNOR4A03G02213710.1">
    <property type="protein sequence ID" value="TraesNOR4A03G02213710.1.CDS1"/>
    <property type="gene ID" value="TraesNOR4A03G02213710"/>
</dbReference>
<dbReference type="Proteomes" id="UP000019116">
    <property type="component" value="Chromosome 4A"/>
</dbReference>
<feature type="compositionally biased region" description="Low complexity" evidence="1">
    <location>
        <begin position="1"/>
        <end position="14"/>
    </location>
</feature>
<feature type="region of interest" description="Disordered" evidence="1">
    <location>
        <begin position="1"/>
        <end position="24"/>
    </location>
</feature>
<dbReference type="Gramene" id="TraesROB_scaffold_011243_01G000400.1">
    <property type="protein sequence ID" value="TraesROB_scaffold_011243_01G000400.1"/>
    <property type="gene ID" value="TraesROB_scaffold_011243_01G000400"/>
</dbReference>
<dbReference type="Gramene" id="TraesWEE_scaffold_001917_01G000300.1">
    <property type="protein sequence ID" value="TraesWEE_scaffold_001917_01G000300.1"/>
    <property type="gene ID" value="TraesWEE_scaffold_001917_01G000300"/>
</dbReference>
<dbReference type="Gramene" id="TraesJUL4A03G02215610.1">
    <property type="protein sequence ID" value="TraesJUL4A03G02215610.1.CDS1"/>
    <property type="gene ID" value="TraesJUL4A03G02215610"/>
</dbReference>
<evidence type="ECO:0000313" key="3">
    <source>
        <dbReference type="Proteomes" id="UP000019116"/>
    </source>
</evidence>
<evidence type="ECO:0000313" key="2">
    <source>
        <dbReference type="EnsemblPlants" id="TraesCS4A02G422500.1.cds1"/>
    </source>
</evidence>
<dbReference type="OMA" id="TCRPSMH"/>
<sequence>MAAAPSPSTVVAAPYRATASPPSRPPLLWSPSCTASPPGRPLSLCVFPPATTTTANSGEVRRHTAHPRAHLVTLLLLHRVDPTCRPSMHGLG</sequence>
<name>A0A3B6I3C3_WHEAT</name>
<dbReference type="Gramene" id="TraesCS4A03G1045700.1">
    <property type="protein sequence ID" value="TraesCS4A03G1045700.1.CDS1"/>
    <property type="gene ID" value="TraesCS4A03G1045700"/>
</dbReference>
<dbReference type="Gramene" id="TraesMAC4A03G02193380.1">
    <property type="protein sequence ID" value="TraesMAC4A03G02193380.1.CDS1"/>
    <property type="gene ID" value="TraesMAC4A03G02193380"/>
</dbReference>
<proteinExistence type="predicted"/>
<dbReference type="EnsemblPlants" id="TraesCS4A02G422500.1">
    <property type="protein sequence ID" value="TraesCS4A02G422500.1.cds1"/>
    <property type="gene ID" value="TraesCS4A02G422500"/>
</dbReference>
<dbReference type="Gramene" id="TraesCAD_scaffold_006916_01G000100.1">
    <property type="protein sequence ID" value="TraesCAD_scaffold_006916_01G000100.1"/>
    <property type="gene ID" value="TraesCAD_scaffold_006916_01G000100"/>
</dbReference>
<reference evidence="2" key="1">
    <citation type="submission" date="2018-08" db="EMBL/GenBank/DDBJ databases">
        <authorList>
            <person name="Rossello M."/>
        </authorList>
    </citation>
    <scope>NUCLEOTIDE SEQUENCE [LARGE SCALE GENOMIC DNA]</scope>
    <source>
        <strain evidence="2">cv. Chinese Spring</strain>
    </source>
</reference>
<dbReference type="Gramene" id="TraesRN4A0101081100.1">
    <property type="protein sequence ID" value="TraesRN4A0101081100.1"/>
    <property type="gene ID" value="TraesRN4A0101081100"/>
</dbReference>
<dbReference type="AlphaFoldDB" id="A0A3B6I3C3"/>
<dbReference type="Gramene" id="TraesLDM4A03G02194420.1">
    <property type="protein sequence ID" value="TraesLDM4A03G02194420.1.CDS1"/>
    <property type="gene ID" value="TraesLDM4A03G02194420"/>
</dbReference>
<dbReference type="Gramene" id="TraesPARA_EIv1.0_1203540.1">
    <property type="protein sequence ID" value="TraesPARA_EIv1.0_1203540.1.CDS1"/>
    <property type="gene ID" value="TraesPARA_EIv1.0_1203540"/>
</dbReference>
<dbReference type="Gramene" id="TraesSYM4A03G02223180.1">
    <property type="protein sequence ID" value="TraesSYM4A03G02223180.1.CDS1"/>
    <property type="gene ID" value="TraesSYM4A03G02223180"/>
</dbReference>
<protein>
    <submittedName>
        <fullName evidence="2">Uncharacterized protein</fullName>
    </submittedName>
</protein>
<accession>A0A3B6I3C3</accession>
<dbReference type="Gramene" id="TraesARI4A03G02233410.1">
    <property type="protein sequence ID" value="TraesARI4A03G02233410.1.CDS1"/>
    <property type="gene ID" value="TraesARI4A03G02233410"/>
</dbReference>